<protein>
    <submittedName>
        <fullName evidence="4">Energy transducer TonB</fullName>
    </submittedName>
</protein>
<evidence type="ECO:0000313" key="5">
    <source>
        <dbReference type="Proteomes" id="UP000535020"/>
    </source>
</evidence>
<feature type="transmembrane region" description="Helical" evidence="1">
    <location>
        <begin position="34"/>
        <end position="53"/>
    </location>
</feature>
<feature type="domain" description="Peptidase M56" evidence="3">
    <location>
        <begin position="25"/>
        <end position="252"/>
    </location>
</feature>
<keyword evidence="1" id="KW-0812">Transmembrane</keyword>
<dbReference type="RefSeq" id="WP_176005514.1">
    <property type="nucleotide sequence ID" value="NZ_JABWMI010000009.1"/>
</dbReference>
<dbReference type="InterPro" id="IPR052173">
    <property type="entry name" value="Beta-lactam_resp_regulator"/>
</dbReference>
<feature type="transmembrane region" description="Helical" evidence="1">
    <location>
        <begin position="6"/>
        <end position="22"/>
    </location>
</feature>
<evidence type="ECO:0000256" key="1">
    <source>
        <dbReference type="SAM" id="Phobius"/>
    </source>
</evidence>
<dbReference type="AlphaFoldDB" id="A0A7Y8Y160"/>
<dbReference type="InterPro" id="IPR008756">
    <property type="entry name" value="Peptidase_M56"/>
</dbReference>
<dbReference type="CDD" id="cd07341">
    <property type="entry name" value="M56_BlaR1_MecR1_like"/>
    <property type="match status" value="1"/>
</dbReference>
<dbReference type="Proteomes" id="UP000535020">
    <property type="component" value="Unassembled WGS sequence"/>
</dbReference>
<dbReference type="EMBL" id="JACBJI010000002">
    <property type="protein sequence ID" value="NYA70691.1"/>
    <property type="molecule type" value="Genomic_DNA"/>
</dbReference>
<dbReference type="Pfam" id="PF05569">
    <property type="entry name" value="Peptidase_M56"/>
    <property type="match status" value="1"/>
</dbReference>
<dbReference type="Gene3D" id="3.30.1150.10">
    <property type="match status" value="1"/>
</dbReference>
<feature type="domain" description="TonB C-terminal" evidence="2">
    <location>
        <begin position="493"/>
        <end position="550"/>
    </location>
</feature>
<gene>
    <name evidence="4" type="ORF">HZF10_07150</name>
</gene>
<feature type="transmembrane region" description="Helical" evidence="1">
    <location>
        <begin position="128"/>
        <end position="148"/>
    </location>
</feature>
<dbReference type="Pfam" id="PF03544">
    <property type="entry name" value="TonB_C"/>
    <property type="match status" value="1"/>
</dbReference>
<dbReference type="GO" id="GO:0055085">
    <property type="term" value="P:transmembrane transport"/>
    <property type="evidence" value="ECO:0007669"/>
    <property type="project" value="InterPro"/>
</dbReference>
<accession>A0A7Y8Y160</accession>
<dbReference type="InterPro" id="IPR037682">
    <property type="entry name" value="TonB_C"/>
</dbReference>
<keyword evidence="1" id="KW-1133">Transmembrane helix</keyword>
<sequence length="556" mass="62825">MTDFLITSICCQIALFAVYKLLLENAKMHTFSRYYLLFALVFSIAIPFVRIQVETETVAQAAPQILPMLPMASQMIAAENPNPTDYLQICLWMMYAIGLCIFGYRFAKNLFRIFSSIRKNKTEERDGVTYVLLASETLPHTFLNYIFVNADDFRNGLESQLLTHEITHVRQKHSFDILFTEILKTVFWFNPMLVLYKKTIRLNHEFLADEAVVAHHDSISYQELLLSKAHISNAFSLASSFNFSITKKRMIMMTTRTPLPSKIAKTFGIAIAFFALTTFFAVESVAQNVPPPPPPPPKPVAAPSPYYAQTVFYISDSDGKTEKKRYSDLTASEKAMLPPPPPSLAQNNLSEKQFRAFSDTKRYAVWIDGKHVKNSELKNYKASDFVSTQTSKVYKNARSAQFPQPYQTQLYTEKGFDKLKNANQYPKVLEWHFDKNGNSKIGSGKIGVPTLNQWKEAASQDENASFPGGMPKFIEFFTKEFKTPQGLNKDLKLVVSFLVETDGSLSDIKILKDGENGVGQEATRVLESSPKWNPAKKDGNVVVSSYTLPVSLKAKN</sequence>
<evidence type="ECO:0000259" key="3">
    <source>
        <dbReference type="Pfam" id="PF05569"/>
    </source>
</evidence>
<feature type="transmembrane region" description="Helical" evidence="1">
    <location>
        <begin position="266"/>
        <end position="286"/>
    </location>
</feature>
<dbReference type="SUPFAM" id="SSF74653">
    <property type="entry name" value="TolA/TonB C-terminal domain"/>
    <property type="match status" value="1"/>
</dbReference>
<dbReference type="PANTHER" id="PTHR34978:SF3">
    <property type="entry name" value="SLR0241 PROTEIN"/>
    <property type="match status" value="1"/>
</dbReference>
<reference evidence="4 5" key="1">
    <citation type="submission" date="2020-07" db="EMBL/GenBank/DDBJ databases">
        <authorList>
            <person name="Sun Q."/>
        </authorList>
    </citation>
    <scope>NUCLEOTIDE SEQUENCE [LARGE SCALE GENOMIC DNA]</scope>
    <source>
        <strain evidence="4 5">MAH-1</strain>
    </source>
</reference>
<proteinExistence type="predicted"/>
<name>A0A7Y8Y160_9FLAO</name>
<organism evidence="4 5">
    <name type="scientific">Flavobacterium agri</name>
    <dbReference type="NCBI Taxonomy" id="2743471"/>
    <lineage>
        <taxon>Bacteria</taxon>
        <taxon>Pseudomonadati</taxon>
        <taxon>Bacteroidota</taxon>
        <taxon>Flavobacteriia</taxon>
        <taxon>Flavobacteriales</taxon>
        <taxon>Flavobacteriaceae</taxon>
        <taxon>Flavobacterium</taxon>
    </lineage>
</organism>
<evidence type="ECO:0000313" key="4">
    <source>
        <dbReference type="EMBL" id="NYA70691.1"/>
    </source>
</evidence>
<feature type="transmembrane region" description="Helical" evidence="1">
    <location>
        <begin position="86"/>
        <end position="107"/>
    </location>
</feature>
<keyword evidence="1" id="KW-0472">Membrane</keyword>
<comment type="caution">
    <text evidence="4">The sequence shown here is derived from an EMBL/GenBank/DDBJ whole genome shotgun (WGS) entry which is preliminary data.</text>
</comment>
<keyword evidence="5" id="KW-1185">Reference proteome</keyword>
<dbReference type="PANTHER" id="PTHR34978">
    <property type="entry name" value="POSSIBLE SENSOR-TRANSDUCER PROTEIN BLAR"/>
    <property type="match status" value="1"/>
</dbReference>
<evidence type="ECO:0000259" key="2">
    <source>
        <dbReference type="Pfam" id="PF03544"/>
    </source>
</evidence>